<feature type="compositionally biased region" description="Basic residues" evidence="1">
    <location>
        <begin position="132"/>
        <end position="141"/>
    </location>
</feature>
<evidence type="ECO:0000259" key="2">
    <source>
        <dbReference type="PROSITE" id="PS51925"/>
    </source>
</evidence>
<dbReference type="SUPFAM" id="SSF47592">
    <property type="entry name" value="SWIB/MDM2 domain"/>
    <property type="match status" value="1"/>
</dbReference>
<evidence type="ECO:0000313" key="3">
    <source>
        <dbReference type="EMBL" id="KIY50281.1"/>
    </source>
</evidence>
<dbReference type="EMBL" id="KN881676">
    <property type="protein sequence ID" value="KIY50281.1"/>
    <property type="molecule type" value="Genomic_DNA"/>
</dbReference>
<dbReference type="AlphaFoldDB" id="A0A0D7AG70"/>
<accession>A0A0D7AG70</accession>
<dbReference type="Gene3D" id="1.10.245.10">
    <property type="entry name" value="SWIB/MDM2 domain"/>
    <property type="match status" value="1"/>
</dbReference>
<feature type="domain" description="DM2" evidence="2">
    <location>
        <begin position="182"/>
        <end position="259"/>
    </location>
</feature>
<evidence type="ECO:0000313" key="4">
    <source>
        <dbReference type="Proteomes" id="UP000054144"/>
    </source>
</evidence>
<name>A0A0D7AG70_9AGAR</name>
<dbReference type="InterPro" id="IPR019835">
    <property type="entry name" value="SWIB_domain"/>
</dbReference>
<gene>
    <name evidence="3" type="ORF">FISHEDRAFT_64927</name>
</gene>
<dbReference type="PROSITE" id="PS51925">
    <property type="entry name" value="SWIB_MDM2"/>
    <property type="match status" value="1"/>
</dbReference>
<proteinExistence type="predicted"/>
<evidence type="ECO:0000256" key="1">
    <source>
        <dbReference type="SAM" id="MobiDB-lite"/>
    </source>
</evidence>
<dbReference type="SMART" id="SM00151">
    <property type="entry name" value="SWIB"/>
    <property type="match status" value="1"/>
</dbReference>
<feature type="compositionally biased region" description="Low complexity" evidence="1">
    <location>
        <begin position="121"/>
        <end position="131"/>
    </location>
</feature>
<dbReference type="InterPro" id="IPR003121">
    <property type="entry name" value="SWIB_MDM2_domain"/>
</dbReference>
<dbReference type="Proteomes" id="UP000054144">
    <property type="component" value="Unassembled WGS sequence"/>
</dbReference>
<reference evidence="3 4" key="1">
    <citation type="journal article" date="2015" name="Fungal Genet. Biol.">
        <title>Evolution of novel wood decay mechanisms in Agaricales revealed by the genome sequences of Fistulina hepatica and Cylindrobasidium torrendii.</title>
        <authorList>
            <person name="Floudas D."/>
            <person name="Held B.W."/>
            <person name="Riley R."/>
            <person name="Nagy L.G."/>
            <person name="Koehler G."/>
            <person name="Ransdell A.S."/>
            <person name="Younus H."/>
            <person name="Chow J."/>
            <person name="Chiniquy J."/>
            <person name="Lipzen A."/>
            <person name="Tritt A."/>
            <person name="Sun H."/>
            <person name="Haridas S."/>
            <person name="LaButti K."/>
            <person name="Ohm R.A."/>
            <person name="Kues U."/>
            <person name="Blanchette R.A."/>
            <person name="Grigoriev I.V."/>
            <person name="Minto R.E."/>
            <person name="Hibbett D.S."/>
        </authorList>
    </citation>
    <scope>NUCLEOTIDE SEQUENCE [LARGE SCALE GENOMIC DNA]</scope>
    <source>
        <strain evidence="3 4">ATCC 64428</strain>
    </source>
</reference>
<feature type="compositionally biased region" description="Basic and acidic residues" evidence="1">
    <location>
        <begin position="69"/>
        <end position="79"/>
    </location>
</feature>
<dbReference type="InterPro" id="IPR036885">
    <property type="entry name" value="SWIB_MDM2_dom_sf"/>
</dbReference>
<feature type="region of interest" description="Disordered" evidence="1">
    <location>
        <begin position="69"/>
        <end position="181"/>
    </location>
</feature>
<dbReference type="OrthoDB" id="10251073at2759"/>
<organism evidence="3 4">
    <name type="scientific">Fistulina hepatica ATCC 64428</name>
    <dbReference type="NCBI Taxonomy" id="1128425"/>
    <lineage>
        <taxon>Eukaryota</taxon>
        <taxon>Fungi</taxon>
        <taxon>Dikarya</taxon>
        <taxon>Basidiomycota</taxon>
        <taxon>Agaricomycotina</taxon>
        <taxon>Agaricomycetes</taxon>
        <taxon>Agaricomycetidae</taxon>
        <taxon>Agaricales</taxon>
        <taxon>Fistulinaceae</taxon>
        <taxon>Fistulina</taxon>
    </lineage>
</organism>
<feature type="compositionally biased region" description="Basic residues" evidence="1">
    <location>
        <begin position="158"/>
        <end position="168"/>
    </location>
</feature>
<dbReference type="CDD" id="cd10567">
    <property type="entry name" value="SWIB-MDM2_like"/>
    <property type="match status" value="1"/>
</dbReference>
<sequence length="262" mass="28902">MGFDFNILIDPVREILSAPGTDLTTISAKRVRRQLQEQNSELTSEFMKENKEAVDDVIALVFERVSAEQARDDHAESSRHSSPVHSDAPPNDDDDEEAAKPASTSRDAEIARQLSSELNGRSSTRRATSSRSPKKGSRTKRSAATIENSDEEASRTPGGKKTKSKSKARSSADPTKGGARGGFAKEYALSPALSALLNVDKLSRPQVVKHLWVYIKGNSLQNPENKREIMCDDRLRAVFNADKIDMFRMNKDLGQHLYDAAS</sequence>
<keyword evidence="4" id="KW-1185">Reference proteome</keyword>
<dbReference type="Pfam" id="PF02201">
    <property type="entry name" value="SWIB"/>
    <property type="match status" value="1"/>
</dbReference>
<dbReference type="PANTHER" id="PTHR13844">
    <property type="entry name" value="SWI/SNF-RELATED MATRIX-ASSOCIATED ACTIN-DEPENDENT REGULATOR OF CHROMATIN SUBFAMILY D"/>
    <property type="match status" value="1"/>
</dbReference>
<protein>
    <submittedName>
        <fullName evidence="3">SWIB-domain-containing protein</fullName>
    </submittedName>
</protein>